<comment type="caution">
    <text evidence="1">The sequence shown here is derived from an EMBL/GenBank/DDBJ whole genome shotgun (WGS) entry which is preliminary data.</text>
</comment>
<dbReference type="InterPro" id="IPR006542">
    <property type="entry name" value="DUF1093"/>
</dbReference>
<name>A0A0F4LD73_9LACO</name>
<dbReference type="RefSeq" id="WP_052697082.1">
    <property type="nucleotide sequence ID" value="NZ_JBHSZS010000025.1"/>
</dbReference>
<accession>A0A0F4LD73</accession>
<protein>
    <recommendedName>
        <fullName evidence="3">YxeA family protein</fullName>
    </recommendedName>
</protein>
<dbReference type="PATRIC" id="fig|1218493.3.peg.1176"/>
<dbReference type="STRING" id="1218493.JF76_11190"/>
<proteinExistence type="predicted"/>
<dbReference type="HOGENOM" id="CLU_159266_0_0_9"/>
<sequence length="111" mass="13024">MFEKFLVPVYVFFLIITNQIPLDHNSWIDRVDPAIPEVISYAQVPKNTQNYLNVQAYNPDTGKKLPYKIERVGGFDPSRQYIKIDHKGQYVRKINYISQTTYLKAINQIDD</sequence>
<evidence type="ECO:0008006" key="3">
    <source>
        <dbReference type="Google" id="ProtNLM"/>
    </source>
</evidence>
<dbReference type="EMBL" id="JXBY01000019">
    <property type="protein sequence ID" value="KJY55476.1"/>
    <property type="molecule type" value="Genomic_DNA"/>
</dbReference>
<dbReference type="OrthoDB" id="2325008at2"/>
<dbReference type="NCBIfam" id="TIGR01655">
    <property type="entry name" value="yxeA_fam"/>
    <property type="match status" value="1"/>
</dbReference>
<dbReference type="Proteomes" id="UP000033533">
    <property type="component" value="Unassembled WGS sequence"/>
</dbReference>
<evidence type="ECO:0000313" key="1">
    <source>
        <dbReference type="EMBL" id="KJY55476.1"/>
    </source>
</evidence>
<gene>
    <name evidence="1" type="ORF">JF76_11190</name>
</gene>
<organism evidence="1 2">
    <name type="scientific">Lactobacillus kullabergensis</name>
    <dbReference type="NCBI Taxonomy" id="1218493"/>
    <lineage>
        <taxon>Bacteria</taxon>
        <taxon>Bacillati</taxon>
        <taxon>Bacillota</taxon>
        <taxon>Bacilli</taxon>
        <taxon>Lactobacillales</taxon>
        <taxon>Lactobacillaceae</taxon>
        <taxon>Lactobacillus</taxon>
    </lineage>
</organism>
<dbReference type="AlphaFoldDB" id="A0A0F4LD73"/>
<reference evidence="1 2" key="1">
    <citation type="submission" date="2014-12" db="EMBL/GenBank/DDBJ databases">
        <title>Comparative genomics of the lactic acid bacteria isolated from the honey bee gut.</title>
        <authorList>
            <person name="Ellegaard K.M."/>
            <person name="Tamarit D."/>
            <person name="Javelind E."/>
            <person name="Olofsson T."/>
            <person name="Andersson S.G."/>
            <person name="Vasquez A."/>
        </authorList>
    </citation>
    <scope>NUCLEOTIDE SEQUENCE [LARGE SCALE GENOMIC DNA]</scope>
    <source>
        <strain evidence="1 2">Biut2</strain>
    </source>
</reference>
<evidence type="ECO:0000313" key="2">
    <source>
        <dbReference type="Proteomes" id="UP000033533"/>
    </source>
</evidence>